<sequence>MTTRTRRHARYPYSALPERPVFAWPNGRRLAVYVALNVETFSFGEGEGAGLAPKQAEPDVLNHAWREWGNRVGVWRMKDVFDALDLPLALLPNACVYENCPGLIEAFRARGDEIVAHGRTNAERQGTLSEAEERALIGEASDIFRRHEGGLPAGWLAPWISQSEVSIDLLKEAGYAYHLDWCHDDQPTWMATRDGGRILSVPYSHEINDIPAISARFTGPEAFADMIIAQFDEMLEASSKAPAVMSIALHPYITGQPYRLRALKRALSHIAAHRDRIWLTRPGEIAKAFAERG</sequence>
<dbReference type="SUPFAM" id="SSF88713">
    <property type="entry name" value="Glycoside hydrolase/deacetylase"/>
    <property type="match status" value="1"/>
</dbReference>
<evidence type="ECO:0000313" key="1">
    <source>
        <dbReference type="EMBL" id="MDY8111108.1"/>
    </source>
</evidence>
<dbReference type="PANTHER" id="PTHR43123:SF4">
    <property type="entry name" value="POLYSACCHARIDE DEACETYLASE"/>
    <property type="match status" value="1"/>
</dbReference>
<name>A0ABU5I847_9HYPH</name>
<proteinExistence type="predicted"/>
<dbReference type="PANTHER" id="PTHR43123">
    <property type="entry name" value="POLYSACCHARIDE DEACETYLASE-RELATED"/>
    <property type="match status" value="1"/>
</dbReference>
<dbReference type="InterPro" id="IPR011330">
    <property type="entry name" value="Glyco_hydro/deAcase_b/a-brl"/>
</dbReference>
<protein>
    <submittedName>
        <fullName evidence="1">Polysaccharide deacetylase family protein</fullName>
    </submittedName>
</protein>
<evidence type="ECO:0000313" key="2">
    <source>
        <dbReference type="Proteomes" id="UP001294412"/>
    </source>
</evidence>
<reference evidence="1 2" key="1">
    <citation type="submission" date="2023-12" db="EMBL/GenBank/DDBJ databases">
        <title>Description of Novel Strain Fulvimarina sp. 2208YS6-2-32 isolated from Uroteuthis (Photololigo) edulis.</title>
        <authorList>
            <person name="Park J.-S."/>
        </authorList>
    </citation>
    <scope>NUCLEOTIDE SEQUENCE [LARGE SCALE GENOMIC DNA]</scope>
    <source>
        <strain evidence="1 2">2208YS6-2-32</strain>
    </source>
</reference>
<dbReference type="Proteomes" id="UP001294412">
    <property type="component" value="Unassembled WGS sequence"/>
</dbReference>
<dbReference type="RefSeq" id="WP_322189251.1">
    <property type="nucleotide sequence ID" value="NZ_JAXLPB010000011.1"/>
</dbReference>
<dbReference type="CDD" id="cd10979">
    <property type="entry name" value="CE4_PuuE_like"/>
    <property type="match status" value="1"/>
</dbReference>
<gene>
    <name evidence="1" type="ORF">U0C82_18460</name>
</gene>
<organism evidence="1 2">
    <name type="scientific">Fulvimarina uroteuthidis</name>
    <dbReference type="NCBI Taxonomy" id="3098149"/>
    <lineage>
        <taxon>Bacteria</taxon>
        <taxon>Pseudomonadati</taxon>
        <taxon>Pseudomonadota</taxon>
        <taxon>Alphaproteobacteria</taxon>
        <taxon>Hyphomicrobiales</taxon>
        <taxon>Aurantimonadaceae</taxon>
        <taxon>Fulvimarina</taxon>
    </lineage>
</organism>
<keyword evidence="2" id="KW-1185">Reference proteome</keyword>
<dbReference type="EMBL" id="JAXLPB010000011">
    <property type="protein sequence ID" value="MDY8111108.1"/>
    <property type="molecule type" value="Genomic_DNA"/>
</dbReference>
<accession>A0ABU5I847</accession>
<dbReference type="Gene3D" id="3.20.20.370">
    <property type="entry name" value="Glycoside hydrolase/deacetylase"/>
    <property type="match status" value="1"/>
</dbReference>
<comment type="caution">
    <text evidence="1">The sequence shown here is derived from an EMBL/GenBank/DDBJ whole genome shotgun (WGS) entry which is preliminary data.</text>
</comment>